<organism evidence="3 4">
    <name type="scientific">Emydomyces testavorans</name>
    <dbReference type="NCBI Taxonomy" id="2070801"/>
    <lineage>
        <taxon>Eukaryota</taxon>
        <taxon>Fungi</taxon>
        <taxon>Dikarya</taxon>
        <taxon>Ascomycota</taxon>
        <taxon>Pezizomycotina</taxon>
        <taxon>Eurotiomycetes</taxon>
        <taxon>Eurotiomycetidae</taxon>
        <taxon>Onygenales</taxon>
        <taxon>Nannizziopsiaceae</taxon>
        <taxon>Emydomyces</taxon>
    </lineage>
</organism>
<dbReference type="GO" id="GO:0016787">
    <property type="term" value="F:hydrolase activity"/>
    <property type="evidence" value="ECO:0007669"/>
    <property type="project" value="InterPro"/>
</dbReference>
<evidence type="ECO:0000313" key="3">
    <source>
        <dbReference type="EMBL" id="WEW59175.1"/>
    </source>
</evidence>
<dbReference type="PANTHER" id="PTHR12905:SF18">
    <property type="entry name" value="ESTER HYDROLASE, PUTATIVE (AFU_ORTHOLOGUE AFUA_4G03130)-RELATED"/>
    <property type="match status" value="1"/>
</dbReference>
<protein>
    <recommendedName>
        <fullName evidence="2">Calcineurin-like phosphoesterase domain-containing protein</fullName>
    </recommendedName>
</protein>
<reference evidence="3" key="1">
    <citation type="submission" date="2023-03" db="EMBL/GenBank/DDBJ databases">
        <title>Emydomyces testavorans Genome Sequence.</title>
        <authorList>
            <person name="Hoyer L."/>
        </authorList>
    </citation>
    <scope>NUCLEOTIDE SEQUENCE</scope>
    <source>
        <strain evidence="3">16-2883</strain>
    </source>
</reference>
<dbReference type="CDD" id="cd07379">
    <property type="entry name" value="MPP_239FB"/>
    <property type="match status" value="1"/>
</dbReference>
<feature type="chain" id="PRO_5042206937" description="Calcineurin-like phosphoesterase domain-containing protein" evidence="1">
    <location>
        <begin position="28"/>
        <end position="350"/>
    </location>
</feature>
<feature type="signal peptide" evidence="1">
    <location>
        <begin position="1"/>
        <end position="27"/>
    </location>
</feature>
<name>A0AAF0DID3_9EURO</name>
<dbReference type="EMBL" id="CP120629">
    <property type="protein sequence ID" value="WEW59175.1"/>
    <property type="molecule type" value="Genomic_DNA"/>
</dbReference>
<evidence type="ECO:0000256" key="1">
    <source>
        <dbReference type="SAM" id="SignalP"/>
    </source>
</evidence>
<keyword evidence="4" id="KW-1185">Reference proteome</keyword>
<keyword evidence="1" id="KW-0732">Signal</keyword>
<gene>
    <name evidence="3" type="ORF">PRK78_004644</name>
</gene>
<dbReference type="Proteomes" id="UP001219355">
    <property type="component" value="Chromosome 3"/>
</dbReference>
<dbReference type="Pfam" id="PF00149">
    <property type="entry name" value="Metallophos"/>
    <property type="match status" value="1"/>
</dbReference>
<proteinExistence type="predicted"/>
<dbReference type="InterPro" id="IPR051693">
    <property type="entry name" value="UPF0046_metallophosphoest"/>
</dbReference>
<dbReference type="InterPro" id="IPR029052">
    <property type="entry name" value="Metallo-depent_PP-like"/>
</dbReference>
<dbReference type="SUPFAM" id="SSF56300">
    <property type="entry name" value="Metallo-dependent phosphatases"/>
    <property type="match status" value="1"/>
</dbReference>
<dbReference type="Gene3D" id="3.60.21.10">
    <property type="match status" value="1"/>
</dbReference>
<sequence length="350" mass="38947">MAPFDPPSLPSQFLASPLLFLLRPIYGLLSAIRPDPYTRSPSQPPLRVVCISDTHTLQLSDVPDGDLLIHAGDLTNAGTVEEIQAAVNWLKTLPHEHKVVIAGNHDSWFDPEARALIPHSGGKERIDWGNIHYLQNSSVVLSLCPAGSSSTRTLKIHGVPQIPQLDPSSPSIHAFQYSPMTRGDPWPKPIPPDTDILVSHSPPQHHGDIFPHAVGCPFLLEAAWRTRPALYVFGHAHAGRNVERAYYDEAQRALETMAERRREGGLLWNRGNKSWFWWLFRGGVWRDMLSVFWAWKDAAIVIWSASKAILWTRIWGGQRSLGREGWIVNAACMDGRGSGKLTGNATVIDL</sequence>
<feature type="domain" description="Calcineurin-like phosphoesterase" evidence="2">
    <location>
        <begin position="47"/>
        <end position="238"/>
    </location>
</feature>
<dbReference type="PANTHER" id="PTHR12905">
    <property type="entry name" value="METALLOPHOSPHOESTERASE"/>
    <property type="match status" value="1"/>
</dbReference>
<dbReference type="AlphaFoldDB" id="A0AAF0DID3"/>
<dbReference type="InterPro" id="IPR004843">
    <property type="entry name" value="Calcineurin-like_PHP"/>
</dbReference>
<evidence type="ECO:0000313" key="4">
    <source>
        <dbReference type="Proteomes" id="UP001219355"/>
    </source>
</evidence>
<accession>A0AAF0DID3</accession>
<evidence type="ECO:0000259" key="2">
    <source>
        <dbReference type="Pfam" id="PF00149"/>
    </source>
</evidence>